<keyword evidence="3" id="KW-0813">Transport</keyword>
<evidence type="ECO:0000256" key="4">
    <source>
        <dbReference type="ARBA" id="ARBA00022617"/>
    </source>
</evidence>
<evidence type="ECO:0000256" key="5">
    <source>
        <dbReference type="ARBA" id="ARBA00022723"/>
    </source>
</evidence>
<proteinExistence type="predicted"/>
<evidence type="ECO:0000313" key="12">
    <source>
        <dbReference type="Proteomes" id="UP000017548"/>
    </source>
</evidence>
<keyword evidence="8" id="KW-0408">Iron</keyword>
<evidence type="ECO:0000256" key="7">
    <source>
        <dbReference type="ARBA" id="ARBA00022982"/>
    </source>
</evidence>
<protein>
    <submittedName>
        <fullName evidence="11">Flavodoxin</fullName>
    </submittedName>
</protein>
<dbReference type="Proteomes" id="UP000017548">
    <property type="component" value="Unassembled WGS sequence"/>
</dbReference>
<dbReference type="EMBL" id="AXZL01000076">
    <property type="protein sequence ID" value="ESE39789.1"/>
    <property type="molecule type" value="Genomic_DNA"/>
</dbReference>
<comment type="cofactor">
    <cofactor evidence="1">
        <name>heme c</name>
        <dbReference type="ChEBI" id="CHEBI:61717"/>
    </cofactor>
</comment>
<keyword evidence="7" id="KW-0249">Electron transport</keyword>
<evidence type="ECO:0000256" key="6">
    <source>
        <dbReference type="ARBA" id="ARBA00022764"/>
    </source>
</evidence>
<comment type="subcellular location">
    <subcellularLocation>
        <location evidence="2">Periplasm</location>
    </subcellularLocation>
</comment>
<evidence type="ECO:0000256" key="2">
    <source>
        <dbReference type="ARBA" id="ARBA00004418"/>
    </source>
</evidence>
<gene>
    <name evidence="11" type="ORF">SHD_3998</name>
</gene>
<dbReference type="InterPro" id="IPR012286">
    <property type="entry name" value="Tetrahaem_cytochrome"/>
</dbReference>
<evidence type="ECO:0000256" key="8">
    <source>
        <dbReference type="ARBA" id="ARBA00023004"/>
    </source>
</evidence>
<sequence length="119" mass="13329">MMEFKMKNLTIIFALVLGIFAANAIAKDNVLLDQTHAAKGIKCNSCHGTEARQAVTMLKCVQCHNTEKLALKTENVKPTNPHKNRHFATETDCAKCHHIHQKSENYCVGCHPRFDLVTP</sequence>
<dbReference type="Pfam" id="PF14537">
    <property type="entry name" value="Cytochrom_c3_2"/>
    <property type="match status" value="1"/>
</dbReference>
<dbReference type="Gene3D" id="1.10.1130.10">
    <property type="entry name" value="Flavocytochrome C3, Chain A"/>
    <property type="match status" value="1"/>
</dbReference>
<name>A0ABP2Z0P4_9GAMM</name>
<feature type="domain" description="Tetrahaem cytochrome" evidence="10">
    <location>
        <begin position="35"/>
        <end position="111"/>
    </location>
</feature>
<dbReference type="InterPro" id="IPR036280">
    <property type="entry name" value="Multihaem_cyt_sf"/>
</dbReference>
<evidence type="ECO:0000256" key="9">
    <source>
        <dbReference type="SAM" id="SignalP"/>
    </source>
</evidence>
<keyword evidence="5" id="KW-0479">Metal-binding</keyword>
<feature type="chain" id="PRO_5045392157" evidence="9">
    <location>
        <begin position="27"/>
        <end position="119"/>
    </location>
</feature>
<evidence type="ECO:0000256" key="3">
    <source>
        <dbReference type="ARBA" id="ARBA00022448"/>
    </source>
</evidence>
<keyword evidence="6" id="KW-0574">Periplasm</keyword>
<organism evidence="11 12">
    <name type="scientific">Shewanella decolorationis S12</name>
    <dbReference type="NCBI Taxonomy" id="1353536"/>
    <lineage>
        <taxon>Bacteria</taxon>
        <taxon>Pseudomonadati</taxon>
        <taxon>Pseudomonadota</taxon>
        <taxon>Gammaproteobacteria</taxon>
        <taxon>Alteromonadales</taxon>
        <taxon>Shewanellaceae</taxon>
        <taxon>Shewanella</taxon>
    </lineage>
</organism>
<feature type="signal peptide" evidence="9">
    <location>
        <begin position="1"/>
        <end position="26"/>
    </location>
</feature>
<evidence type="ECO:0000256" key="1">
    <source>
        <dbReference type="ARBA" id="ARBA00001926"/>
    </source>
</evidence>
<evidence type="ECO:0000313" key="11">
    <source>
        <dbReference type="EMBL" id="ESE39789.1"/>
    </source>
</evidence>
<keyword evidence="12" id="KW-1185">Reference proteome</keyword>
<accession>A0ABP2Z0P4</accession>
<evidence type="ECO:0000259" key="10">
    <source>
        <dbReference type="Pfam" id="PF14537"/>
    </source>
</evidence>
<dbReference type="SUPFAM" id="SSF48695">
    <property type="entry name" value="Multiheme cytochromes"/>
    <property type="match status" value="1"/>
</dbReference>
<comment type="caution">
    <text evidence="11">The sequence shown here is derived from an EMBL/GenBank/DDBJ whole genome shotgun (WGS) entry which is preliminary data.</text>
</comment>
<reference evidence="11 12" key="1">
    <citation type="journal article" date="2013" name="Genome Announc.">
        <title>Draft Genome Sequence of Shewanella decolorationis S12, a Dye-Degrading Bacterium Isolated from a Wastewater Treatment Plant.</title>
        <authorList>
            <person name="Xu M."/>
            <person name="Fang Y."/>
            <person name="Liu J."/>
            <person name="Chen X."/>
            <person name="Sun G."/>
            <person name="Guo J."/>
            <person name="Hua Z."/>
            <person name="Tu Q."/>
            <person name="Wu L."/>
            <person name="Zhou J."/>
            <person name="Liu X."/>
        </authorList>
    </citation>
    <scope>NUCLEOTIDE SEQUENCE [LARGE SCALE GENOMIC DNA]</scope>
    <source>
        <strain evidence="11 12">S12</strain>
    </source>
</reference>
<keyword evidence="9" id="KW-0732">Signal</keyword>
<keyword evidence="4" id="KW-0349">Heme</keyword>